<protein>
    <submittedName>
        <fullName evidence="1">Uncharacterized protein</fullName>
    </submittedName>
</protein>
<gene>
    <name evidence="1" type="ORF">SAMN05421807_11488</name>
</gene>
<accession>A0A1M5W1V8</accession>
<sequence length="102" mass="11981">MICCLKIYHPTVTTLTKCKMLRFMFKDYPLQIEVISKNAVLIYVWNVPKKEVWQAFINFESTNVITGYGFSEEKAEARLIAEAMVIKLLSMRNRRQKHPLVL</sequence>
<reference evidence="2" key="1">
    <citation type="submission" date="2016-11" db="EMBL/GenBank/DDBJ databases">
        <authorList>
            <person name="Varghese N."/>
            <person name="Submissions S."/>
        </authorList>
    </citation>
    <scope>NUCLEOTIDE SEQUENCE [LARGE SCALE GENOMIC DNA]</scope>
    <source>
        <strain evidence="2">CGMCC 1.6496</strain>
    </source>
</reference>
<dbReference type="AlphaFoldDB" id="A0A1M5W1V8"/>
<dbReference type="EMBL" id="FQXD01000014">
    <property type="protein sequence ID" value="SHH81420.1"/>
    <property type="molecule type" value="Genomic_DNA"/>
</dbReference>
<dbReference type="OrthoDB" id="2705124at2"/>
<proteinExistence type="predicted"/>
<evidence type="ECO:0000313" key="1">
    <source>
        <dbReference type="EMBL" id="SHH81420.1"/>
    </source>
</evidence>
<dbReference type="Proteomes" id="UP000184079">
    <property type="component" value="Unassembled WGS sequence"/>
</dbReference>
<organism evidence="1 2">
    <name type="scientific">Virgibacillus chiguensis</name>
    <dbReference type="NCBI Taxonomy" id="411959"/>
    <lineage>
        <taxon>Bacteria</taxon>
        <taxon>Bacillati</taxon>
        <taxon>Bacillota</taxon>
        <taxon>Bacilli</taxon>
        <taxon>Bacillales</taxon>
        <taxon>Bacillaceae</taxon>
        <taxon>Virgibacillus</taxon>
    </lineage>
</organism>
<name>A0A1M5W1V8_9BACI</name>
<dbReference type="RefSeq" id="WP_073011355.1">
    <property type="nucleotide sequence ID" value="NZ_FQXD01000014.1"/>
</dbReference>
<keyword evidence="2" id="KW-1185">Reference proteome</keyword>
<evidence type="ECO:0000313" key="2">
    <source>
        <dbReference type="Proteomes" id="UP000184079"/>
    </source>
</evidence>